<protein>
    <submittedName>
        <fullName evidence="4">HSP20 family protein</fullName>
    </submittedName>
</protein>
<dbReference type="OrthoDB" id="983173at2"/>
<dbReference type="EMBL" id="FNFO01000009">
    <property type="protein sequence ID" value="SDL91846.1"/>
    <property type="molecule type" value="Genomic_DNA"/>
</dbReference>
<organism evidence="4 5">
    <name type="scientific">Catalinimonas alkaloidigena</name>
    <dbReference type="NCBI Taxonomy" id="1075417"/>
    <lineage>
        <taxon>Bacteria</taxon>
        <taxon>Pseudomonadati</taxon>
        <taxon>Bacteroidota</taxon>
        <taxon>Cytophagia</taxon>
        <taxon>Cytophagales</taxon>
        <taxon>Catalimonadaceae</taxon>
        <taxon>Catalinimonas</taxon>
    </lineage>
</organism>
<evidence type="ECO:0000313" key="5">
    <source>
        <dbReference type="Proteomes" id="UP000198510"/>
    </source>
</evidence>
<reference evidence="4 5" key="1">
    <citation type="submission" date="2016-10" db="EMBL/GenBank/DDBJ databases">
        <authorList>
            <person name="de Groot N.N."/>
        </authorList>
    </citation>
    <scope>NUCLEOTIDE SEQUENCE [LARGE SCALE GENOMIC DNA]</scope>
    <source>
        <strain evidence="4 5">DSM 25186</strain>
    </source>
</reference>
<evidence type="ECO:0000256" key="1">
    <source>
        <dbReference type="PROSITE-ProRule" id="PRU00285"/>
    </source>
</evidence>
<dbReference type="AlphaFoldDB" id="A0A1G9NZ35"/>
<dbReference type="Proteomes" id="UP000198510">
    <property type="component" value="Unassembled WGS sequence"/>
</dbReference>
<evidence type="ECO:0000313" key="4">
    <source>
        <dbReference type="EMBL" id="SDL91846.1"/>
    </source>
</evidence>
<gene>
    <name evidence="4" type="ORF">SAMN05421823_10929</name>
</gene>
<dbReference type="Pfam" id="PF00011">
    <property type="entry name" value="HSP20"/>
    <property type="match status" value="1"/>
</dbReference>
<dbReference type="CDD" id="cd06464">
    <property type="entry name" value="ACD_sHsps-like"/>
    <property type="match status" value="1"/>
</dbReference>
<dbReference type="PROSITE" id="PS01031">
    <property type="entry name" value="SHSP"/>
    <property type="match status" value="1"/>
</dbReference>
<dbReference type="InterPro" id="IPR002068">
    <property type="entry name" value="A-crystallin/Hsp20_dom"/>
</dbReference>
<sequence length="143" mass="16166">MLHTNDTFHRIGDRLGHLIDTDHFLGRSAFDELRFSYPPTNCTQAIKGYDLEVALPGFRKEEISVSVEQHILKVRAQKPAAADEKPNLVRQEIDMTYQQRDFALPTGIDEGRIEASYQNGLLHIYLPNLEASAAPAHRQVAVQ</sequence>
<name>A0A1G9NZ35_9BACT</name>
<dbReference type="STRING" id="1075417.SAMN05421823_10929"/>
<dbReference type="SUPFAM" id="SSF49764">
    <property type="entry name" value="HSP20-like chaperones"/>
    <property type="match status" value="1"/>
</dbReference>
<evidence type="ECO:0000259" key="3">
    <source>
        <dbReference type="PROSITE" id="PS01031"/>
    </source>
</evidence>
<dbReference type="RefSeq" id="WP_089685462.1">
    <property type="nucleotide sequence ID" value="NZ_FNFO01000009.1"/>
</dbReference>
<comment type="similarity">
    <text evidence="1 2">Belongs to the small heat shock protein (HSP20) family.</text>
</comment>
<accession>A0A1G9NZ35</accession>
<proteinExistence type="inferred from homology"/>
<dbReference type="PANTHER" id="PTHR11527">
    <property type="entry name" value="HEAT-SHOCK PROTEIN 20 FAMILY MEMBER"/>
    <property type="match status" value="1"/>
</dbReference>
<feature type="domain" description="SHSP" evidence="3">
    <location>
        <begin position="31"/>
        <end position="143"/>
    </location>
</feature>
<dbReference type="InterPro" id="IPR031107">
    <property type="entry name" value="Small_HSP"/>
</dbReference>
<keyword evidence="5" id="KW-1185">Reference proteome</keyword>
<evidence type="ECO:0000256" key="2">
    <source>
        <dbReference type="RuleBase" id="RU003616"/>
    </source>
</evidence>
<dbReference type="InterPro" id="IPR008978">
    <property type="entry name" value="HSP20-like_chaperone"/>
</dbReference>
<dbReference type="Gene3D" id="2.60.40.790">
    <property type="match status" value="1"/>
</dbReference>